<reference evidence="10" key="2">
    <citation type="submission" date="2020-11" db="EMBL/GenBank/DDBJ databases">
        <authorList>
            <person name="McCartney M.A."/>
            <person name="Auch B."/>
            <person name="Kono T."/>
            <person name="Mallez S."/>
            <person name="Becker A."/>
            <person name="Gohl D.M."/>
            <person name="Silverstein K.A.T."/>
            <person name="Koren S."/>
            <person name="Bechman K.B."/>
            <person name="Herman A."/>
            <person name="Abrahante J.E."/>
            <person name="Garbe J."/>
        </authorList>
    </citation>
    <scope>NUCLEOTIDE SEQUENCE</scope>
    <source>
        <strain evidence="10">Duluth1</strain>
        <tissue evidence="10">Whole animal</tissue>
    </source>
</reference>
<evidence type="ECO:0000256" key="4">
    <source>
        <dbReference type="ARBA" id="ARBA00022692"/>
    </source>
</evidence>
<dbReference type="PANTHER" id="PTHR12369:SF11">
    <property type="entry name" value="HEXOSYLTRANSFERASE"/>
    <property type="match status" value="1"/>
</dbReference>
<keyword evidence="5 9" id="KW-0735">Signal-anchor</keyword>
<dbReference type="InterPro" id="IPR008428">
    <property type="entry name" value="Chond_GalNAc"/>
</dbReference>
<dbReference type="InterPro" id="IPR051227">
    <property type="entry name" value="CS_glycosyltransferase"/>
</dbReference>
<accession>A0A9D4KJ62</accession>
<comment type="subcellular location">
    <subcellularLocation>
        <location evidence="1 9">Golgi apparatus</location>
        <location evidence="1 9">Golgi stack membrane</location>
        <topology evidence="1 9">Single-pass type II membrane protein</topology>
    </subcellularLocation>
</comment>
<evidence type="ECO:0000313" key="10">
    <source>
        <dbReference type="EMBL" id="KAH3840056.1"/>
    </source>
</evidence>
<keyword evidence="3 9" id="KW-0808">Transferase</keyword>
<dbReference type="EC" id="2.4.1.-" evidence="9"/>
<evidence type="ECO:0000256" key="1">
    <source>
        <dbReference type="ARBA" id="ARBA00004447"/>
    </source>
</evidence>
<dbReference type="EMBL" id="JAIWYP010000004">
    <property type="protein sequence ID" value="KAH3840056.1"/>
    <property type="molecule type" value="Genomic_DNA"/>
</dbReference>
<keyword evidence="8" id="KW-0472">Membrane</keyword>
<reference evidence="10" key="1">
    <citation type="journal article" date="2019" name="bioRxiv">
        <title>The Genome of the Zebra Mussel, Dreissena polymorpha: A Resource for Invasive Species Research.</title>
        <authorList>
            <person name="McCartney M.A."/>
            <person name="Auch B."/>
            <person name="Kono T."/>
            <person name="Mallez S."/>
            <person name="Zhang Y."/>
            <person name="Obille A."/>
            <person name="Becker A."/>
            <person name="Abrahante J.E."/>
            <person name="Garbe J."/>
            <person name="Badalamenti J.P."/>
            <person name="Herman A."/>
            <person name="Mangelson H."/>
            <person name="Liachko I."/>
            <person name="Sullivan S."/>
            <person name="Sone E.D."/>
            <person name="Koren S."/>
            <person name="Silverstein K.A.T."/>
            <person name="Beckman K.B."/>
            <person name="Gohl D.M."/>
        </authorList>
    </citation>
    <scope>NUCLEOTIDE SEQUENCE</scope>
    <source>
        <strain evidence="10">Duluth1</strain>
        <tissue evidence="10">Whole animal</tissue>
    </source>
</reference>
<dbReference type="Pfam" id="PF05679">
    <property type="entry name" value="CHGN"/>
    <property type="match status" value="1"/>
</dbReference>
<evidence type="ECO:0000256" key="8">
    <source>
        <dbReference type="ARBA" id="ARBA00023136"/>
    </source>
</evidence>
<evidence type="ECO:0000256" key="5">
    <source>
        <dbReference type="ARBA" id="ARBA00022968"/>
    </source>
</evidence>
<dbReference type="PANTHER" id="PTHR12369">
    <property type="entry name" value="CHONDROITIN SYNTHASE"/>
    <property type="match status" value="1"/>
</dbReference>
<dbReference type="GO" id="GO:0032580">
    <property type="term" value="C:Golgi cisterna membrane"/>
    <property type="evidence" value="ECO:0007669"/>
    <property type="project" value="UniProtKB-SubCell"/>
</dbReference>
<evidence type="ECO:0000256" key="6">
    <source>
        <dbReference type="ARBA" id="ARBA00022989"/>
    </source>
</evidence>
<keyword evidence="7 9" id="KW-0333">Golgi apparatus</keyword>
<proteinExistence type="inferred from homology"/>
<dbReference type="GO" id="GO:0047238">
    <property type="term" value="F:glucuronosyl-N-acetylgalactosaminyl-proteoglycan 4-beta-N-acetylgalactosaminyltransferase activity"/>
    <property type="evidence" value="ECO:0007669"/>
    <property type="project" value="TreeGrafter"/>
</dbReference>
<dbReference type="InterPro" id="IPR029044">
    <property type="entry name" value="Nucleotide-diphossugar_trans"/>
</dbReference>
<keyword evidence="11" id="KW-1185">Reference proteome</keyword>
<dbReference type="AlphaFoldDB" id="A0A9D4KJ62"/>
<dbReference type="Gene3D" id="3.90.550.10">
    <property type="entry name" value="Spore Coat Polysaccharide Biosynthesis Protein SpsA, Chain A"/>
    <property type="match status" value="1"/>
</dbReference>
<protein>
    <recommendedName>
        <fullName evidence="9">Hexosyltransferase</fullName>
        <ecNumber evidence="9">2.4.1.-</ecNumber>
    </recommendedName>
</protein>
<comment type="similarity">
    <text evidence="2 9">Belongs to the chondroitin N-acetylgalactosaminyltransferase family.</text>
</comment>
<name>A0A9D4KJ62_DREPO</name>
<dbReference type="SUPFAM" id="SSF53448">
    <property type="entry name" value="Nucleotide-diphospho-sugar transferases"/>
    <property type="match status" value="1"/>
</dbReference>
<organism evidence="10 11">
    <name type="scientific">Dreissena polymorpha</name>
    <name type="common">Zebra mussel</name>
    <name type="synonym">Mytilus polymorpha</name>
    <dbReference type="NCBI Taxonomy" id="45954"/>
    <lineage>
        <taxon>Eukaryota</taxon>
        <taxon>Metazoa</taxon>
        <taxon>Spiralia</taxon>
        <taxon>Lophotrochozoa</taxon>
        <taxon>Mollusca</taxon>
        <taxon>Bivalvia</taxon>
        <taxon>Autobranchia</taxon>
        <taxon>Heteroconchia</taxon>
        <taxon>Euheterodonta</taxon>
        <taxon>Imparidentia</taxon>
        <taxon>Neoheterodontei</taxon>
        <taxon>Myida</taxon>
        <taxon>Dreissenoidea</taxon>
        <taxon>Dreissenidae</taxon>
        <taxon>Dreissena</taxon>
    </lineage>
</organism>
<evidence type="ECO:0000256" key="2">
    <source>
        <dbReference type="ARBA" id="ARBA00009239"/>
    </source>
</evidence>
<comment type="caution">
    <text evidence="10">The sequence shown here is derived from an EMBL/GenBank/DDBJ whole genome shotgun (WGS) entry which is preliminary data.</text>
</comment>
<evidence type="ECO:0000256" key="3">
    <source>
        <dbReference type="ARBA" id="ARBA00022679"/>
    </source>
</evidence>
<gene>
    <name evidence="10" type="ORF">DPMN_113498</name>
</gene>
<sequence length="512" mass="58955">MQKYFYQNFKEYKGSFTDTLQEKEVQKAVTMHPVKDPTHQYRINNHFSAAKIQKLREQELELHRAISEMNQVLNENTQFDKYGLKPSVNSFVPSKPSEVIGWEFMTSTSVSSHLNVNPRKGLNSYRKDTLNNVVSETMDIINRHSRQRGRSIDFKDVLYGYSTVDPLNGPSYIYDILLTYRKHKGHNMNVPVRRHAYLHQSFLKTQFIESPFTDKEEHSNSLVNSQVFQQLGGNLENYHAFDIHQETIHFILPLAGKVQEFERFMKVFETICLSRKDNSQMHIVLFTKNSSPEEIENILSIAGKYQKLYGSHLIEVIEADGDFARAKALDLGAKQCSMDDLLFCVDVDIILTKDALTRIRLNTIQSVQIYYPIVFSQYDPAIVCGNMSRCKFETFNFSTWTGYWRQFGYGIAAMYRSDLEKVGGYDTSIQGWGKEDVDLFEKFVTSNLTIFRAVDTGMIHAFHPVICSPDLNPSQFQMCLGTKATVLASQNQLAEMVMNMTEILNRNLENGP</sequence>
<keyword evidence="6" id="KW-1133">Transmembrane helix</keyword>
<evidence type="ECO:0000256" key="9">
    <source>
        <dbReference type="RuleBase" id="RU364016"/>
    </source>
</evidence>
<keyword evidence="4" id="KW-0812">Transmembrane</keyword>
<evidence type="ECO:0000313" key="11">
    <source>
        <dbReference type="Proteomes" id="UP000828390"/>
    </source>
</evidence>
<dbReference type="Proteomes" id="UP000828390">
    <property type="component" value="Unassembled WGS sequence"/>
</dbReference>
<evidence type="ECO:0000256" key="7">
    <source>
        <dbReference type="ARBA" id="ARBA00023034"/>
    </source>
</evidence>